<evidence type="ECO:0000313" key="2">
    <source>
        <dbReference type="Proteomes" id="UP001236507"/>
    </source>
</evidence>
<dbReference type="Proteomes" id="UP001236507">
    <property type="component" value="Unassembled WGS sequence"/>
</dbReference>
<proteinExistence type="predicted"/>
<dbReference type="RefSeq" id="WP_283343271.1">
    <property type="nucleotide sequence ID" value="NZ_JASHIF010000002.1"/>
</dbReference>
<gene>
    <name evidence="1" type="ORF">QM524_02150</name>
</gene>
<dbReference type="EMBL" id="JASHIF010000002">
    <property type="protein sequence ID" value="MDI9858000.1"/>
    <property type="molecule type" value="Genomic_DNA"/>
</dbReference>
<protein>
    <submittedName>
        <fullName evidence="1">Uncharacterized protein</fullName>
    </submittedName>
</protein>
<reference evidence="1 2" key="1">
    <citation type="submission" date="2023-05" db="EMBL/GenBank/DDBJ databases">
        <title>Novel species of genus Flectobacillus isolated from stream in China.</title>
        <authorList>
            <person name="Lu H."/>
        </authorList>
    </citation>
    <scope>NUCLEOTIDE SEQUENCE [LARGE SCALE GENOMIC DNA]</scope>
    <source>
        <strain evidence="1 2">KCTC 42575</strain>
    </source>
</reference>
<comment type="caution">
    <text evidence="1">The sequence shown here is derived from an EMBL/GenBank/DDBJ whole genome shotgun (WGS) entry which is preliminary data.</text>
</comment>
<evidence type="ECO:0000313" key="1">
    <source>
        <dbReference type="EMBL" id="MDI9858000.1"/>
    </source>
</evidence>
<organism evidence="1 2">
    <name type="scientific">Flectobacillus roseus</name>
    <dbReference type="NCBI Taxonomy" id="502259"/>
    <lineage>
        <taxon>Bacteria</taxon>
        <taxon>Pseudomonadati</taxon>
        <taxon>Bacteroidota</taxon>
        <taxon>Cytophagia</taxon>
        <taxon>Cytophagales</taxon>
        <taxon>Flectobacillaceae</taxon>
        <taxon>Flectobacillus</taxon>
    </lineage>
</organism>
<name>A0ABT6Y368_9BACT</name>
<accession>A0ABT6Y368</accession>
<sequence length="182" mass="19546">MRKKMIYVLILVLLILTAIALAFKKVFERLDEKVESTDMNTAPAQASILYVPTSSNDSTLQAKISELENLTEIALTAGENIGFGKVVAIQNGTVYLFDPTDEDMYNLAIGIAKTSAVSGNLIRVALAGKISGFTGLEPNKTYYATMAGGMSIDDPESGMLRSVGIALSSSELLIDFSQKILL</sequence>
<keyword evidence="2" id="KW-1185">Reference proteome</keyword>